<proteinExistence type="predicted"/>
<feature type="chain" id="PRO_5043317345" evidence="1">
    <location>
        <begin position="31"/>
        <end position="216"/>
    </location>
</feature>
<evidence type="ECO:0000313" key="2">
    <source>
        <dbReference type="EMBL" id="KAK5531921.1"/>
    </source>
</evidence>
<evidence type="ECO:0000313" key="3">
    <source>
        <dbReference type="Proteomes" id="UP001345827"/>
    </source>
</evidence>
<keyword evidence="1" id="KW-0732">Signal</keyword>
<reference evidence="2 3" key="1">
    <citation type="submission" date="2023-06" db="EMBL/GenBank/DDBJ databases">
        <title>Black Yeasts Isolated from many extreme environments.</title>
        <authorList>
            <person name="Coleine C."/>
            <person name="Stajich J.E."/>
            <person name="Selbmann L."/>
        </authorList>
    </citation>
    <scope>NUCLEOTIDE SEQUENCE [LARGE SCALE GENOMIC DNA]</scope>
    <source>
        <strain evidence="2 3">CCFEE 5887</strain>
    </source>
</reference>
<accession>A0AAV9Q2Y5</accession>
<gene>
    <name evidence="2" type="ORF">LTR25_008251</name>
</gene>
<evidence type="ECO:0000256" key="1">
    <source>
        <dbReference type="SAM" id="SignalP"/>
    </source>
</evidence>
<keyword evidence="3" id="KW-1185">Reference proteome</keyword>
<dbReference type="Proteomes" id="UP001345827">
    <property type="component" value="Unassembled WGS sequence"/>
</dbReference>
<dbReference type="AlphaFoldDB" id="A0AAV9Q2Y5"/>
<organism evidence="2 3">
    <name type="scientific">Vermiconidia calcicola</name>
    <dbReference type="NCBI Taxonomy" id="1690605"/>
    <lineage>
        <taxon>Eukaryota</taxon>
        <taxon>Fungi</taxon>
        <taxon>Dikarya</taxon>
        <taxon>Ascomycota</taxon>
        <taxon>Pezizomycotina</taxon>
        <taxon>Dothideomycetes</taxon>
        <taxon>Dothideomycetidae</taxon>
        <taxon>Mycosphaerellales</taxon>
        <taxon>Extremaceae</taxon>
        <taxon>Vermiconidia</taxon>
    </lineage>
</organism>
<dbReference type="EMBL" id="JAXLQG010000016">
    <property type="protein sequence ID" value="KAK5531921.1"/>
    <property type="molecule type" value="Genomic_DNA"/>
</dbReference>
<feature type="signal peptide" evidence="1">
    <location>
        <begin position="1"/>
        <end position="30"/>
    </location>
</feature>
<name>A0AAV9Q2Y5_9PEZI</name>
<sequence>MTSASRTKDISFSPIPLFLFLFYLLPTCQALLTGKPAAYLSVGTLGAIPIRDAPTTDIVVNQQGAVNIDTNLMNDLDIGGTIQDWVGPITLFSTAQRRKLQPLEAKAVVPEYSLQFSAKGSCSSYLTVKDADTGEVYMTDRNQDLAFYDIPEGKNITFGFELRPTLGLAIGCGKVEWKLVTALKHYTFGNEISDESKQFHNTRRPPIAGRMSVWQN</sequence>
<protein>
    <submittedName>
        <fullName evidence="2">Uncharacterized protein</fullName>
    </submittedName>
</protein>
<comment type="caution">
    <text evidence="2">The sequence shown here is derived from an EMBL/GenBank/DDBJ whole genome shotgun (WGS) entry which is preliminary data.</text>
</comment>